<dbReference type="InterPro" id="IPR001179">
    <property type="entry name" value="PPIase_FKBP_dom"/>
</dbReference>
<dbReference type="PROSITE" id="PS50059">
    <property type="entry name" value="FKBP_PPIASE"/>
    <property type="match status" value="1"/>
</dbReference>
<evidence type="ECO:0000256" key="5">
    <source>
        <dbReference type="ARBA" id="ARBA00023110"/>
    </source>
</evidence>
<comment type="function">
    <text evidence="8">Also involved in hydrogenase metallocenter assembly, probably by participating in the nickel insertion step. This function in hydrogenase biosynthesis requires chaperone activity and the presence of the metal-binding domain, but not PPIase activity.</text>
</comment>
<name>A0A1B9F4L4_9BACT</name>
<organism evidence="12 13">
    <name type="scientific">Dissulfuribacter thermophilus</name>
    <dbReference type="NCBI Taxonomy" id="1156395"/>
    <lineage>
        <taxon>Bacteria</taxon>
        <taxon>Pseudomonadati</taxon>
        <taxon>Thermodesulfobacteriota</taxon>
        <taxon>Dissulfuribacteria</taxon>
        <taxon>Dissulfuribacterales</taxon>
        <taxon>Dissulfuribacteraceae</taxon>
        <taxon>Dissulfuribacter</taxon>
    </lineage>
</organism>
<evidence type="ECO:0000259" key="11">
    <source>
        <dbReference type="PROSITE" id="PS50059"/>
    </source>
</evidence>
<dbReference type="AlphaFoldDB" id="A0A1B9F4L4"/>
<comment type="subcellular location">
    <subcellularLocation>
        <location evidence="2">Cytoplasm</location>
    </subcellularLocation>
</comment>
<dbReference type="PANTHER" id="PTHR47861">
    <property type="entry name" value="FKBP-TYPE PEPTIDYL-PROLYL CIS-TRANS ISOMERASE SLYD"/>
    <property type="match status" value="1"/>
</dbReference>
<proteinExistence type="inferred from homology"/>
<evidence type="ECO:0000256" key="8">
    <source>
        <dbReference type="ARBA" id="ARBA00037071"/>
    </source>
</evidence>
<keyword evidence="6" id="KW-0143">Chaperone</keyword>
<accession>A0A1B9F4L4</accession>
<dbReference type="EC" id="5.2.1.8" evidence="10"/>
<evidence type="ECO:0000256" key="9">
    <source>
        <dbReference type="PROSITE-ProRule" id="PRU00277"/>
    </source>
</evidence>
<dbReference type="Proteomes" id="UP000093080">
    <property type="component" value="Unassembled WGS sequence"/>
</dbReference>
<evidence type="ECO:0000256" key="6">
    <source>
        <dbReference type="ARBA" id="ARBA00023186"/>
    </source>
</evidence>
<dbReference type="Pfam" id="PF00254">
    <property type="entry name" value="FKBP_C"/>
    <property type="match status" value="1"/>
</dbReference>
<gene>
    <name evidence="12" type="ORF">DBT_1824</name>
</gene>
<evidence type="ECO:0000256" key="10">
    <source>
        <dbReference type="RuleBase" id="RU003915"/>
    </source>
</evidence>
<keyword evidence="7 9" id="KW-0413">Isomerase</keyword>
<dbReference type="OrthoDB" id="9808891at2"/>
<dbReference type="PATRIC" id="fig|1156395.6.peg.1839"/>
<comment type="similarity">
    <text evidence="3 10">Belongs to the FKBP-type PPIase family.</text>
</comment>
<comment type="caution">
    <text evidence="12">The sequence shown here is derived from an EMBL/GenBank/DDBJ whole genome shotgun (WGS) entry which is preliminary data.</text>
</comment>
<dbReference type="GO" id="GO:0003755">
    <property type="term" value="F:peptidyl-prolyl cis-trans isomerase activity"/>
    <property type="evidence" value="ECO:0007669"/>
    <property type="project" value="UniProtKB-UniRule"/>
</dbReference>
<comment type="catalytic activity">
    <reaction evidence="1 9 10">
        <text>[protein]-peptidylproline (omega=180) = [protein]-peptidylproline (omega=0)</text>
        <dbReference type="Rhea" id="RHEA:16237"/>
        <dbReference type="Rhea" id="RHEA-COMP:10747"/>
        <dbReference type="Rhea" id="RHEA-COMP:10748"/>
        <dbReference type="ChEBI" id="CHEBI:83833"/>
        <dbReference type="ChEBI" id="CHEBI:83834"/>
        <dbReference type="EC" id="5.2.1.8"/>
    </reaction>
</comment>
<evidence type="ECO:0000256" key="4">
    <source>
        <dbReference type="ARBA" id="ARBA00022490"/>
    </source>
</evidence>
<dbReference type="GO" id="GO:0042026">
    <property type="term" value="P:protein refolding"/>
    <property type="evidence" value="ECO:0007669"/>
    <property type="project" value="UniProtKB-ARBA"/>
</dbReference>
<feature type="domain" description="PPIase FKBP-type" evidence="11">
    <location>
        <begin position="6"/>
        <end position="80"/>
    </location>
</feature>
<dbReference type="PANTHER" id="PTHR47861:SF3">
    <property type="entry name" value="FKBP-TYPE PEPTIDYL-PROLYL CIS-TRANS ISOMERASE SLYD"/>
    <property type="match status" value="1"/>
</dbReference>
<dbReference type="SUPFAM" id="SSF54534">
    <property type="entry name" value="FKBP-like"/>
    <property type="match status" value="1"/>
</dbReference>
<keyword evidence="13" id="KW-1185">Reference proteome</keyword>
<dbReference type="STRING" id="1156395.DBT_1824"/>
<evidence type="ECO:0000256" key="2">
    <source>
        <dbReference type="ARBA" id="ARBA00004496"/>
    </source>
</evidence>
<dbReference type="RefSeq" id="WP_067619262.1">
    <property type="nucleotide sequence ID" value="NZ_MAGO01000009.1"/>
</dbReference>
<protein>
    <recommendedName>
        <fullName evidence="10">Peptidyl-prolyl cis-trans isomerase</fullName>
        <ecNumber evidence="10">5.2.1.8</ecNumber>
    </recommendedName>
</protein>
<evidence type="ECO:0000256" key="1">
    <source>
        <dbReference type="ARBA" id="ARBA00000971"/>
    </source>
</evidence>
<keyword evidence="4" id="KW-0963">Cytoplasm</keyword>
<evidence type="ECO:0000256" key="7">
    <source>
        <dbReference type="ARBA" id="ARBA00023235"/>
    </source>
</evidence>
<reference evidence="12 13" key="1">
    <citation type="submission" date="2016-06" db="EMBL/GenBank/DDBJ databases">
        <title>Respiratory ammonification of nitrate coupled to the oxidation of elemental sulfur in deep-sea autotrophic thermophilic bacteria.</title>
        <authorList>
            <person name="Slobodkina G.B."/>
            <person name="Mardanov A.V."/>
            <person name="Ravin N.V."/>
            <person name="Frolova A.A."/>
            <person name="Viryasiv M.B."/>
            <person name="Chernyh N.A."/>
            <person name="Bonch-Osmolovskaya E.A."/>
            <person name="Slobodkin A.I."/>
        </authorList>
    </citation>
    <scope>NUCLEOTIDE SEQUENCE [LARGE SCALE GENOMIC DNA]</scope>
    <source>
        <strain evidence="12 13">S69</strain>
    </source>
</reference>
<dbReference type="InterPro" id="IPR046357">
    <property type="entry name" value="PPIase_dom_sf"/>
</dbReference>
<keyword evidence="5 9" id="KW-0697">Rotamase</keyword>
<evidence type="ECO:0000313" key="13">
    <source>
        <dbReference type="Proteomes" id="UP000093080"/>
    </source>
</evidence>
<sequence length="161" mass="17639">MKIGLDTIVKVNISMKVKDGETPDIIKKPSSIEFIYGRDRVHPILEKALLGHEKDDSVQIDVPPEQAFGPYNPDLVNEVPIANLKHPERLKEGEFYHEPSGYGNDIAFTVKEICDDYVVADFNHPAAGKTITLDAKILDVRKASIMEIMAALNAARGAGGG</sequence>
<evidence type="ECO:0000256" key="3">
    <source>
        <dbReference type="ARBA" id="ARBA00006577"/>
    </source>
</evidence>
<dbReference type="Gene3D" id="3.10.50.40">
    <property type="match status" value="1"/>
</dbReference>
<evidence type="ECO:0000313" key="12">
    <source>
        <dbReference type="EMBL" id="OCC14764.1"/>
    </source>
</evidence>
<dbReference type="GO" id="GO:0005737">
    <property type="term" value="C:cytoplasm"/>
    <property type="evidence" value="ECO:0007669"/>
    <property type="project" value="UniProtKB-SubCell"/>
</dbReference>
<dbReference type="EMBL" id="MAGO01000009">
    <property type="protein sequence ID" value="OCC14764.1"/>
    <property type="molecule type" value="Genomic_DNA"/>
</dbReference>